<dbReference type="Proteomes" id="UP000634011">
    <property type="component" value="Unassembled WGS sequence"/>
</dbReference>
<dbReference type="Pfam" id="PF14175">
    <property type="entry name" value="YaaC"/>
    <property type="match status" value="1"/>
</dbReference>
<dbReference type="EMBL" id="JACOFV010000005">
    <property type="protein sequence ID" value="MBC3861775.1"/>
    <property type="molecule type" value="Genomic_DNA"/>
</dbReference>
<protein>
    <submittedName>
        <fullName evidence="1">Uncharacterized protein</fullName>
    </submittedName>
</protein>
<dbReference type="AlphaFoldDB" id="A0A923HEW7"/>
<gene>
    <name evidence="1" type="ORF">H8K32_06670</name>
</gene>
<keyword evidence="2" id="KW-1185">Reference proteome</keyword>
<accession>A0A923HEW7</accession>
<evidence type="ECO:0000313" key="2">
    <source>
        <dbReference type="Proteomes" id="UP000634011"/>
    </source>
</evidence>
<reference evidence="1" key="1">
    <citation type="submission" date="2020-08" db="EMBL/GenBank/DDBJ databases">
        <title>Novel species isolated from subtropical streams in China.</title>
        <authorList>
            <person name="Lu H."/>
        </authorList>
    </citation>
    <scope>NUCLEOTIDE SEQUENCE</scope>
    <source>
        <strain evidence="1">KACC 12607</strain>
    </source>
</reference>
<proteinExistence type="predicted"/>
<sequence>MTEIEMKYGFPLFTRATPLVSLGKNEKIVISDIWAFWDYVVKKASKDRKEEDFLGSLLEQAKHFYKTAEASPVKSQPLLYYYSFLNFSISQK</sequence>
<dbReference type="RefSeq" id="WP_186911708.1">
    <property type="nucleotide sequence ID" value="NZ_JACOFV010000005.1"/>
</dbReference>
<evidence type="ECO:0000313" key="1">
    <source>
        <dbReference type="EMBL" id="MBC3861775.1"/>
    </source>
</evidence>
<organism evidence="1 2">
    <name type="scientific">Undibacterium jejuense</name>
    <dbReference type="NCBI Taxonomy" id="1344949"/>
    <lineage>
        <taxon>Bacteria</taxon>
        <taxon>Pseudomonadati</taxon>
        <taxon>Pseudomonadota</taxon>
        <taxon>Betaproteobacteria</taxon>
        <taxon>Burkholderiales</taxon>
        <taxon>Oxalobacteraceae</taxon>
        <taxon>Undibacterium</taxon>
    </lineage>
</organism>
<comment type="caution">
    <text evidence="1">The sequence shown here is derived from an EMBL/GenBank/DDBJ whole genome shotgun (WGS) entry which is preliminary data.</text>
</comment>
<dbReference type="InterPro" id="IPR026988">
    <property type="entry name" value="YaaC-like"/>
</dbReference>
<name>A0A923HEW7_9BURK</name>